<sequence length="50" mass="5258">MTGGQDRKCPDGQSIPRDPGGVERLLTAIGWLRAVQLALGSVWFGGFGGE</sequence>
<comment type="caution">
    <text evidence="2">The sequence shown here is derived from an EMBL/GenBank/DDBJ whole genome shotgun (WGS) entry which is preliminary data.</text>
</comment>
<dbReference type="AlphaFoldDB" id="A0A2K3M319"/>
<accession>A0A2K3M319</accession>
<evidence type="ECO:0000256" key="1">
    <source>
        <dbReference type="SAM" id="MobiDB-lite"/>
    </source>
</evidence>
<gene>
    <name evidence="2" type="ORF">L195_g041236</name>
</gene>
<evidence type="ECO:0000313" key="3">
    <source>
        <dbReference type="Proteomes" id="UP000236291"/>
    </source>
</evidence>
<proteinExistence type="predicted"/>
<organism evidence="2 3">
    <name type="scientific">Trifolium pratense</name>
    <name type="common">Red clover</name>
    <dbReference type="NCBI Taxonomy" id="57577"/>
    <lineage>
        <taxon>Eukaryota</taxon>
        <taxon>Viridiplantae</taxon>
        <taxon>Streptophyta</taxon>
        <taxon>Embryophyta</taxon>
        <taxon>Tracheophyta</taxon>
        <taxon>Spermatophyta</taxon>
        <taxon>Magnoliopsida</taxon>
        <taxon>eudicotyledons</taxon>
        <taxon>Gunneridae</taxon>
        <taxon>Pentapetalae</taxon>
        <taxon>rosids</taxon>
        <taxon>fabids</taxon>
        <taxon>Fabales</taxon>
        <taxon>Fabaceae</taxon>
        <taxon>Papilionoideae</taxon>
        <taxon>50 kb inversion clade</taxon>
        <taxon>NPAAA clade</taxon>
        <taxon>Hologalegina</taxon>
        <taxon>IRL clade</taxon>
        <taxon>Trifolieae</taxon>
        <taxon>Trifolium</taxon>
    </lineage>
</organism>
<feature type="compositionally biased region" description="Basic and acidic residues" evidence="1">
    <location>
        <begin position="1"/>
        <end position="10"/>
    </location>
</feature>
<dbReference type="EMBL" id="ASHM01048136">
    <property type="protein sequence ID" value="PNX85169.1"/>
    <property type="molecule type" value="Genomic_DNA"/>
</dbReference>
<feature type="non-terminal residue" evidence="2">
    <location>
        <position position="50"/>
    </location>
</feature>
<name>A0A2K3M319_TRIPR</name>
<reference evidence="2 3" key="2">
    <citation type="journal article" date="2017" name="Front. Plant Sci.">
        <title>Gene Classification and Mining of Molecular Markers Useful in Red Clover (Trifolium pratense) Breeding.</title>
        <authorList>
            <person name="Istvanek J."/>
            <person name="Dluhosova J."/>
            <person name="Dluhos P."/>
            <person name="Patkova L."/>
            <person name="Nedelnik J."/>
            <person name="Repkova J."/>
        </authorList>
    </citation>
    <scope>NUCLEOTIDE SEQUENCE [LARGE SCALE GENOMIC DNA]</scope>
    <source>
        <strain evidence="3">cv. Tatra</strain>
        <tissue evidence="2">Young leaves</tissue>
    </source>
</reference>
<feature type="region of interest" description="Disordered" evidence="1">
    <location>
        <begin position="1"/>
        <end position="20"/>
    </location>
</feature>
<dbReference type="Proteomes" id="UP000236291">
    <property type="component" value="Unassembled WGS sequence"/>
</dbReference>
<evidence type="ECO:0000313" key="2">
    <source>
        <dbReference type="EMBL" id="PNX85169.1"/>
    </source>
</evidence>
<protein>
    <submittedName>
        <fullName evidence="2">Uncharacterized protein</fullName>
    </submittedName>
</protein>
<reference evidence="2 3" key="1">
    <citation type="journal article" date="2014" name="Am. J. Bot.">
        <title>Genome assembly and annotation for red clover (Trifolium pratense; Fabaceae).</title>
        <authorList>
            <person name="Istvanek J."/>
            <person name="Jaros M."/>
            <person name="Krenek A."/>
            <person name="Repkova J."/>
        </authorList>
    </citation>
    <scope>NUCLEOTIDE SEQUENCE [LARGE SCALE GENOMIC DNA]</scope>
    <source>
        <strain evidence="3">cv. Tatra</strain>
        <tissue evidence="2">Young leaves</tissue>
    </source>
</reference>